<proteinExistence type="predicted"/>
<feature type="domain" description="HTH lacI-type" evidence="4">
    <location>
        <begin position="5"/>
        <end position="59"/>
    </location>
</feature>
<dbReference type="PROSITE" id="PS50932">
    <property type="entry name" value="HTH_LACI_2"/>
    <property type="match status" value="1"/>
</dbReference>
<evidence type="ECO:0000259" key="4">
    <source>
        <dbReference type="PROSITE" id="PS50932"/>
    </source>
</evidence>
<dbReference type="InterPro" id="IPR028082">
    <property type="entry name" value="Peripla_BP_I"/>
</dbReference>
<organism evidence="5 6">
    <name type="scientific">Urechidicola croceus</name>
    <dbReference type="NCBI Taxonomy" id="1850246"/>
    <lineage>
        <taxon>Bacteria</taxon>
        <taxon>Pseudomonadati</taxon>
        <taxon>Bacteroidota</taxon>
        <taxon>Flavobacteriia</taxon>
        <taxon>Flavobacteriales</taxon>
        <taxon>Flavobacteriaceae</taxon>
        <taxon>Urechidicola</taxon>
    </lineage>
</organism>
<dbReference type="CDD" id="cd06267">
    <property type="entry name" value="PBP1_LacI_sugar_binding-like"/>
    <property type="match status" value="1"/>
</dbReference>
<dbReference type="SMART" id="SM00354">
    <property type="entry name" value="HTH_LACI"/>
    <property type="match status" value="1"/>
</dbReference>
<sequence length="339" mass="38012">MKPKITLKKIAKEFEVSISTVSKALKGSHEISVELKEKIQAFAKLYHYKPNSIAVRLQNQQTKVIGVVVPDIVHHFFSTVIRGIEEETNKRGYSVMICLSNESYEKEMMNIEMFTNGSVDGLIVSISKETQAKNDYSHFNDLLEDGFPLVMFDRVNDNFKCDKVIIDDVGGAFNATNHLLDIGCKNIALITTPRHVTVGSLRREGYEKAHLKRGMSINENSIIEINETEDLGEQISKLFISNPPDGIFAVNELYAVTAMNRAREKGFRIPDDISVIGFTDGPISQLSLPPLTTVVQHGFTMGKQVAELLLNRIESKEELEPQKIVISTNLKIRKSTKSI</sequence>
<keyword evidence="6" id="KW-1185">Reference proteome</keyword>
<dbReference type="RefSeq" id="WP_070236461.1">
    <property type="nucleotide sequence ID" value="NZ_CP017478.1"/>
</dbReference>
<dbReference type="PANTHER" id="PTHR30146:SF109">
    <property type="entry name" value="HTH-TYPE TRANSCRIPTIONAL REGULATOR GALS"/>
    <property type="match status" value="1"/>
</dbReference>
<evidence type="ECO:0000256" key="3">
    <source>
        <dbReference type="ARBA" id="ARBA00023163"/>
    </source>
</evidence>
<dbReference type="Pfam" id="PF00356">
    <property type="entry name" value="LacI"/>
    <property type="match status" value="1"/>
</dbReference>
<dbReference type="SUPFAM" id="SSF47413">
    <property type="entry name" value="lambda repressor-like DNA-binding domains"/>
    <property type="match status" value="1"/>
</dbReference>
<evidence type="ECO:0000313" key="5">
    <source>
        <dbReference type="EMBL" id="AOW20323.1"/>
    </source>
</evidence>
<accession>A0A1D8P6X0</accession>
<evidence type="ECO:0000256" key="2">
    <source>
        <dbReference type="ARBA" id="ARBA00023125"/>
    </source>
</evidence>
<dbReference type="GO" id="GO:0003700">
    <property type="term" value="F:DNA-binding transcription factor activity"/>
    <property type="evidence" value="ECO:0007669"/>
    <property type="project" value="TreeGrafter"/>
</dbReference>
<evidence type="ECO:0000256" key="1">
    <source>
        <dbReference type="ARBA" id="ARBA00023015"/>
    </source>
</evidence>
<reference evidence="5 6" key="1">
    <citation type="submission" date="2016-10" db="EMBL/GenBank/DDBJ databases">
        <title>Lutibacter sp. LPB0138, isolated from marine gastropod.</title>
        <authorList>
            <person name="Kim E."/>
            <person name="Yi H."/>
        </authorList>
    </citation>
    <scope>NUCLEOTIDE SEQUENCE [LARGE SCALE GENOMIC DNA]</scope>
    <source>
        <strain evidence="5 6">LPB0138</strain>
    </source>
</reference>
<dbReference type="SUPFAM" id="SSF53822">
    <property type="entry name" value="Periplasmic binding protein-like I"/>
    <property type="match status" value="1"/>
</dbReference>
<dbReference type="InterPro" id="IPR010982">
    <property type="entry name" value="Lambda_DNA-bd_dom_sf"/>
</dbReference>
<dbReference type="EMBL" id="CP017478">
    <property type="protein sequence ID" value="AOW20323.1"/>
    <property type="molecule type" value="Genomic_DNA"/>
</dbReference>
<dbReference type="OrthoDB" id="9768806at2"/>
<dbReference type="InterPro" id="IPR046335">
    <property type="entry name" value="LacI/GalR-like_sensor"/>
</dbReference>
<dbReference type="InterPro" id="IPR000843">
    <property type="entry name" value="HTH_LacI"/>
</dbReference>
<dbReference type="STRING" id="1850246.LPB138_06360"/>
<keyword evidence="2" id="KW-0238">DNA-binding</keyword>
<dbReference type="KEGG" id="lul:LPB138_06360"/>
<dbReference type="Gene3D" id="3.40.50.2300">
    <property type="match status" value="2"/>
</dbReference>
<keyword evidence="3" id="KW-0804">Transcription</keyword>
<dbReference type="PANTHER" id="PTHR30146">
    <property type="entry name" value="LACI-RELATED TRANSCRIPTIONAL REPRESSOR"/>
    <property type="match status" value="1"/>
</dbReference>
<keyword evidence="1" id="KW-0805">Transcription regulation</keyword>
<name>A0A1D8P6X0_9FLAO</name>
<protein>
    <submittedName>
        <fullName evidence="5">LacI family transcriptional regulator</fullName>
    </submittedName>
</protein>
<dbReference type="Gene3D" id="1.10.260.40">
    <property type="entry name" value="lambda repressor-like DNA-binding domains"/>
    <property type="match status" value="1"/>
</dbReference>
<dbReference type="GO" id="GO:0000976">
    <property type="term" value="F:transcription cis-regulatory region binding"/>
    <property type="evidence" value="ECO:0007669"/>
    <property type="project" value="TreeGrafter"/>
</dbReference>
<dbReference type="CDD" id="cd01392">
    <property type="entry name" value="HTH_LacI"/>
    <property type="match status" value="1"/>
</dbReference>
<dbReference type="Pfam" id="PF13377">
    <property type="entry name" value="Peripla_BP_3"/>
    <property type="match status" value="1"/>
</dbReference>
<dbReference type="Proteomes" id="UP000176050">
    <property type="component" value="Chromosome"/>
</dbReference>
<evidence type="ECO:0000313" key="6">
    <source>
        <dbReference type="Proteomes" id="UP000176050"/>
    </source>
</evidence>
<gene>
    <name evidence="5" type="ORF">LPB138_06360</name>
</gene>
<dbReference type="AlphaFoldDB" id="A0A1D8P6X0"/>